<sequence>MKITDFKKDYQRFYDTFIINTSVNRLRFNCLKNFYSDLEEVNNKMNILFMLYMPNPYSGAAWNRIGFLANFFKNKGNNVTISGTFNPFSGEKLGRYKFNGIQILNLTPLILKLNIFSSIFNVLSLIFTGWLPFIITKPDIVLISVPPGEPVIISYTFARLFRPKKIIFDYRDQWEDYAINQSRSSIYKLLYGMLKSLITKYYKKSDYVVTVTEALSDDLLSRGIKKVKIIPNGADVNIFKPQQDTKLKCQTRKKFGIDDNDFVLVYSGMIGLYYKLDVVIKALKSLLNDMTNIKLIVIGDGSNLEQYLDLVRDLGLNENVLYLGKKDRKDEIVEILNSADIGIIPYDSNPLWNNAIPSKSLEYLACGLPVVATIDSNSILGKLLEKNEVGISCEPENIDQLAIIIKQIYDEKSFRERAREKAVALIQKNFDRNKLAEEYYRLIK</sequence>
<dbReference type="SUPFAM" id="SSF53756">
    <property type="entry name" value="UDP-Glycosyltransferase/glycogen phosphorylase"/>
    <property type="match status" value="1"/>
</dbReference>
<dbReference type="EMBL" id="LR216287">
    <property type="protein sequence ID" value="VFJ12504.1"/>
    <property type="molecule type" value="Genomic_DNA"/>
</dbReference>
<dbReference type="Gene3D" id="3.40.50.2000">
    <property type="entry name" value="Glycogen Phosphorylase B"/>
    <property type="match status" value="2"/>
</dbReference>
<evidence type="ECO:0000259" key="3">
    <source>
        <dbReference type="Pfam" id="PF13439"/>
    </source>
</evidence>
<gene>
    <name evidence="4" type="ORF">NFRAN_0183</name>
</gene>
<dbReference type="PANTHER" id="PTHR12526">
    <property type="entry name" value="GLYCOSYLTRANSFERASE"/>
    <property type="match status" value="1"/>
</dbReference>
<keyword evidence="1" id="KW-0812">Transmembrane</keyword>
<name>A0A484I888_9ARCH</name>
<dbReference type="InterPro" id="IPR001296">
    <property type="entry name" value="Glyco_trans_1"/>
</dbReference>
<feature type="transmembrane region" description="Helical" evidence="1">
    <location>
        <begin position="113"/>
        <end position="135"/>
    </location>
</feature>
<evidence type="ECO:0000313" key="5">
    <source>
        <dbReference type="Proteomes" id="UP000294299"/>
    </source>
</evidence>
<dbReference type="AlphaFoldDB" id="A0A484I888"/>
<dbReference type="InterPro" id="IPR028098">
    <property type="entry name" value="Glyco_trans_4-like_N"/>
</dbReference>
<accession>A0A484I888</accession>
<dbReference type="Pfam" id="PF00534">
    <property type="entry name" value="Glycos_transf_1"/>
    <property type="match status" value="1"/>
</dbReference>
<feature type="domain" description="Glycosyl transferase family 1" evidence="2">
    <location>
        <begin position="251"/>
        <end position="422"/>
    </location>
</feature>
<evidence type="ECO:0000313" key="4">
    <source>
        <dbReference type="EMBL" id="VFJ12504.1"/>
    </source>
</evidence>
<evidence type="ECO:0000259" key="2">
    <source>
        <dbReference type="Pfam" id="PF00534"/>
    </source>
</evidence>
<keyword evidence="1" id="KW-1133">Transmembrane helix</keyword>
<dbReference type="Pfam" id="PF13439">
    <property type="entry name" value="Glyco_transf_4"/>
    <property type="match status" value="1"/>
</dbReference>
<proteinExistence type="predicted"/>
<reference evidence="4 5" key="1">
    <citation type="submission" date="2019-02" db="EMBL/GenBank/DDBJ databases">
        <authorList>
            <person name="Lehtovirta-Morley E L."/>
        </authorList>
    </citation>
    <scope>NUCLEOTIDE SEQUENCE [LARGE SCALE GENOMIC DNA]</scope>
    <source>
        <strain evidence="4">NFRAN1</strain>
    </source>
</reference>
<dbReference type="GO" id="GO:0016757">
    <property type="term" value="F:glycosyltransferase activity"/>
    <property type="evidence" value="ECO:0007669"/>
    <property type="project" value="InterPro"/>
</dbReference>
<feature type="domain" description="Glycosyltransferase subfamily 4-like N-terminal" evidence="3">
    <location>
        <begin position="123"/>
        <end position="236"/>
    </location>
</feature>
<evidence type="ECO:0000256" key="1">
    <source>
        <dbReference type="SAM" id="Phobius"/>
    </source>
</evidence>
<keyword evidence="1" id="KW-0472">Membrane</keyword>
<dbReference type="CDD" id="cd03794">
    <property type="entry name" value="GT4_WbuB-like"/>
    <property type="match status" value="1"/>
</dbReference>
<keyword evidence="5" id="KW-1185">Reference proteome</keyword>
<protein>
    <submittedName>
        <fullName evidence="4">Uncharacterized protein</fullName>
    </submittedName>
</protein>
<dbReference type="KEGG" id="nfn:NFRAN_0183"/>
<dbReference type="Proteomes" id="UP000294299">
    <property type="component" value="Chromosome NFRAN"/>
</dbReference>
<organism evidence="4 5">
    <name type="scientific">Candidatus Nitrosocosmicus franklandianus</name>
    <dbReference type="NCBI Taxonomy" id="1798806"/>
    <lineage>
        <taxon>Archaea</taxon>
        <taxon>Nitrososphaerota</taxon>
        <taxon>Nitrososphaeria</taxon>
        <taxon>Nitrososphaerales</taxon>
        <taxon>Nitrososphaeraceae</taxon>
        <taxon>Candidatus Nitrosocosmicus</taxon>
    </lineage>
</organism>